<evidence type="ECO:0000313" key="3">
    <source>
        <dbReference type="Proteomes" id="UP001142317"/>
    </source>
</evidence>
<reference evidence="2" key="1">
    <citation type="journal article" date="2014" name="Int. J. Syst. Evol. Microbiol.">
        <title>Complete genome sequence of Corynebacterium casei LMG S-19264T (=DSM 44701T), isolated from a smear-ripened cheese.</title>
        <authorList>
            <consortium name="US DOE Joint Genome Institute (JGI-PGF)"/>
            <person name="Walter F."/>
            <person name="Albersmeier A."/>
            <person name="Kalinowski J."/>
            <person name="Ruckert C."/>
        </authorList>
    </citation>
    <scope>NUCLEOTIDE SEQUENCE</scope>
    <source>
        <strain evidence="2">VKM Ac-1447</strain>
    </source>
</reference>
<feature type="compositionally biased region" description="Basic and acidic residues" evidence="1">
    <location>
        <begin position="165"/>
        <end position="176"/>
    </location>
</feature>
<comment type="caution">
    <text evidence="2">The sequence shown here is derived from an EMBL/GenBank/DDBJ whole genome shotgun (WGS) entry which is preliminary data.</text>
</comment>
<proteinExistence type="predicted"/>
<gene>
    <name evidence="2" type="ORF">GCM10017586_22700</name>
</gene>
<sequence>MTTEQTTQDAATRHRTLAFWARAAGSALAAELDRALAPEGLDRRDWAVLNVVAGRLDAPALAERVQQGGKRVRSLAARGWVEEADGQWRISDRGRAERERIQALVDGVHGRVSDAVPEADLAATLATLQTIARELGWDESAPRRFGPRGHRGFGAAPRGRCGSHRGGEAHHEMHGEHPHHRGEHHRGERAFERGFTAGFRAGRDAA</sequence>
<dbReference type="EMBL" id="BSEO01000014">
    <property type="protein sequence ID" value="GLJ80587.1"/>
    <property type="molecule type" value="Genomic_DNA"/>
</dbReference>
<dbReference type="Proteomes" id="UP001142317">
    <property type="component" value="Unassembled WGS sequence"/>
</dbReference>
<dbReference type="SUPFAM" id="SSF46785">
    <property type="entry name" value="Winged helix' DNA-binding domain"/>
    <property type="match status" value="1"/>
</dbReference>
<name>A0A9W6HHP1_9MICO</name>
<dbReference type="RefSeq" id="WP_210006807.1">
    <property type="nucleotide sequence ID" value="NZ_BSEO01000014.1"/>
</dbReference>
<dbReference type="InterPro" id="IPR036388">
    <property type="entry name" value="WH-like_DNA-bd_sf"/>
</dbReference>
<dbReference type="Gene3D" id="1.10.10.10">
    <property type="entry name" value="Winged helix-like DNA-binding domain superfamily/Winged helix DNA-binding domain"/>
    <property type="match status" value="1"/>
</dbReference>
<dbReference type="AlphaFoldDB" id="A0A9W6HHP1"/>
<reference evidence="2" key="2">
    <citation type="submission" date="2023-01" db="EMBL/GenBank/DDBJ databases">
        <authorList>
            <person name="Sun Q."/>
            <person name="Evtushenko L."/>
        </authorList>
    </citation>
    <scope>NUCLEOTIDE SEQUENCE</scope>
    <source>
        <strain evidence="2">VKM Ac-1447</strain>
    </source>
</reference>
<evidence type="ECO:0000313" key="2">
    <source>
        <dbReference type="EMBL" id="GLJ80587.1"/>
    </source>
</evidence>
<evidence type="ECO:0000256" key="1">
    <source>
        <dbReference type="SAM" id="MobiDB-lite"/>
    </source>
</evidence>
<dbReference type="InterPro" id="IPR036390">
    <property type="entry name" value="WH_DNA-bd_sf"/>
</dbReference>
<keyword evidence="3" id="KW-1185">Reference proteome</keyword>
<accession>A0A9W6HHP1</accession>
<protein>
    <submittedName>
        <fullName evidence="2">Uncharacterized protein</fullName>
    </submittedName>
</protein>
<feature type="region of interest" description="Disordered" evidence="1">
    <location>
        <begin position="142"/>
        <end position="185"/>
    </location>
</feature>
<organism evidence="2 3">
    <name type="scientific">Microbacterium imperiale</name>
    <dbReference type="NCBI Taxonomy" id="33884"/>
    <lineage>
        <taxon>Bacteria</taxon>
        <taxon>Bacillati</taxon>
        <taxon>Actinomycetota</taxon>
        <taxon>Actinomycetes</taxon>
        <taxon>Micrococcales</taxon>
        <taxon>Microbacteriaceae</taxon>
        <taxon>Microbacterium</taxon>
    </lineage>
</organism>